<dbReference type="EMBL" id="BAABIL010000291">
    <property type="protein sequence ID" value="GAA4979897.1"/>
    <property type="molecule type" value="Genomic_DNA"/>
</dbReference>
<evidence type="ECO:0008006" key="3">
    <source>
        <dbReference type="Google" id="ProtNLM"/>
    </source>
</evidence>
<dbReference type="Proteomes" id="UP001501195">
    <property type="component" value="Unassembled WGS sequence"/>
</dbReference>
<name>A0ABP9HWP5_9ACTN</name>
<organism evidence="1 2">
    <name type="scientific">Kineococcus glutinatus</name>
    <dbReference type="NCBI Taxonomy" id="1070872"/>
    <lineage>
        <taxon>Bacteria</taxon>
        <taxon>Bacillati</taxon>
        <taxon>Actinomycetota</taxon>
        <taxon>Actinomycetes</taxon>
        <taxon>Kineosporiales</taxon>
        <taxon>Kineosporiaceae</taxon>
        <taxon>Kineococcus</taxon>
    </lineage>
</organism>
<evidence type="ECO:0000313" key="2">
    <source>
        <dbReference type="Proteomes" id="UP001501195"/>
    </source>
</evidence>
<evidence type="ECO:0000313" key="1">
    <source>
        <dbReference type="EMBL" id="GAA4979897.1"/>
    </source>
</evidence>
<accession>A0ABP9HWP5</accession>
<keyword evidence="2" id="KW-1185">Reference proteome</keyword>
<sequence length="300" mass="33422">MILHVVYRSHGGENTKDRPSWYSKRLALLSFCRALEEARRDAVVEVTFLNDGPLPADRVELQRRWGTAVGISAGSNRRSYLHALALPRRRGWADDDLVLFAEDDYLWRPESLRALLLEASRRRADYLAPYGLGTHDPQQLPVPAGTWTGERVTPASDPLPAEAVRWHRHQSTTSTFAARVGALREDERLLVLCCLSGGDFDHTSCLALQGIPRFSALDVVRHHPGPEGSSPLRVVARAGYLALMRTAVDVRSLRRPSHRRTLLAADPPQATHMELAWLAAGDWEALATTTAEWDTSTTAR</sequence>
<gene>
    <name evidence="1" type="ORF">GCM10023225_20210</name>
</gene>
<dbReference type="InterPro" id="IPR029044">
    <property type="entry name" value="Nucleotide-diphossugar_trans"/>
</dbReference>
<reference evidence="2" key="1">
    <citation type="journal article" date="2019" name="Int. J. Syst. Evol. Microbiol.">
        <title>The Global Catalogue of Microorganisms (GCM) 10K type strain sequencing project: providing services to taxonomists for standard genome sequencing and annotation.</title>
        <authorList>
            <consortium name="The Broad Institute Genomics Platform"/>
            <consortium name="The Broad Institute Genome Sequencing Center for Infectious Disease"/>
            <person name="Wu L."/>
            <person name="Ma J."/>
        </authorList>
    </citation>
    <scope>NUCLEOTIDE SEQUENCE [LARGE SCALE GENOMIC DNA]</scope>
    <source>
        <strain evidence="2">JCM 18126</strain>
    </source>
</reference>
<comment type="caution">
    <text evidence="1">The sequence shown here is derived from an EMBL/GenBank/DDBJ whole genome shotgun (WGS) entry which is preliminary data.</text>
</comment>
<proteinExistence type="predicted"/>
<dbReference type="SUPFAM" id="SSF53448">
    <property type="entry name" value="Nucleotide-diphospho-sugar transferases"/>
    <property type="match status" value="1"/>
</dbReference>
<dbReference type="RefSeq" id="WP_345712389.1">
    <property type="nucleotide sequence ID" value="NZ_BAABIL010000291.1"/>
</dbReference>
<protein>
    <recommendedName>
        <fullName evidence="3">Glycosyl transferase family 2</fullName>
    </recommendedName>
</protein>